<feature type="region of interest" description="Disordered" evidence="1">
    <location>
        <begin position="164"/>
        <end position="198"/>
    </location>
</feature>
<gene>
    <name evidence="2" type="ORF">P43SY_007042</name>
</gene>
<feature type="region of interest" description="Disordered" evidence="1">
    <location>
        <begin position="97"/>
        <end position="134"/>
    </location>
</feature>
<evidence type="ECO:0000313" key="2">
    <source>
        <dbReference type="EMBL" id="KAJ0394381.1"/>
    </source>
</evidence>
<feature type="compositionally biased region" description="Low complexity" evidence="1">
    <location>
        <begin position="118"/>
        <end position="134"/>
    </location>
</feature>
<dbReference type="EMBL" id="JAKCXM010000414">
    <property type="protein sequence ID" value="KAJ0394381.1"/>
    <property type="molecule type" value="Genomic_DNA"/>
</dbReference>
<dbReference type="Proteomes" id="UP001209570">
    <property type="component" value="Unassembled WGS sequence"/>
</dbReference>
<reference evidence="2" key="1">
    <citation type="submission" date="2021-12" db="EMBL/GenBank/DDBJ databases">
        <title>Prjna785345.</title>
        <authorList>
            <person name="Rujirawat T."/>
            <person name="Krajaejun T."/>
        </authorList>
    </citation>
    <scope>NUCLEOTIDE SEQUENCE</scope>
    <source>
        <strain evidence="2">Pi057C3</strain>
    </source>
</reference>
<organism evidence="2 3">
    <name type="scientific">Pythium insidiosum</name>
    <name type="common">Pythiosis disease agent</name>
    <dbReference type="NCBI Taxonomy" id="114742"/>
    <lineage>
        <taxon>Eukaryota</taxon>
        <taxon>Sar</taxon>
        <taxon>Stramenopiles</taxon>
        <taxon>Oomycota</taxon>
        <taxon>Peronosporomycetes</taxon>
        <taxon>Pythiales</taxon>
        <taxon>Pythiaceae</taxon>
        <taxon>Pythium</taxon>
    </lineage>
</organism>
<feature type="region of interest" description="Disordered" evidence="1">
    <location>
        <begin position="35"/>
        <end position="74"/>
    </location>
</feature>
<protein>
    <submittedName>
        <fullName evidence="2">Uncharacterized protein</fullName>
    </submittedName>
</protein>
<evidence type="ECO:0000313" key="3">
    <source>
        <dbReference type="Proteomes" id="UP001209570"/>
    </source>
</evidence>
<dbReference type="AlphaFoldDB" id="A0AAD5LAF7"/>
<feature type="compositionally biased region" description="Basic residues" evidence="1">
    <location>
        <begin position="43"/>
        <end position="54"/>
    </location>
</feature>
<sequence>MAATPHRRSTVWSSSSRVLDDKWQDAQLESHRARLAQIQGTRRAAKGSARSRPKTRGEACQPLPRAQSSAVKSRQAEIERENLKMIRRIVELQQHGARPPLVARAKDKPKGAAVPPCSRAGPRPSSAPMARSSSSSSSCAYALAVDGVPSAPLPLPASPYGPPHVLYPRAAQAEPPSRGLHSNERQRQHSQSVVASENRKLLQRILSARTSFSRATWEREESQRRQLLHNISRFAYRRRPAAGASTGGASASCTSTLVVVDVDDARRRRTLGLADRDVIRTGSPVTHLRRARPMSASTIGDRTVDDALQRLHLDGGRERERG</sequence>
<name>A0AAD5LAF7_PYTIN</name>
<accession>A0AAD5LAF7</accession>
<comment type="caution">
    <text evidence="2">The sequence shown here is derived from an EMBL/GenBank/DDBJ whole genome shotgun (WGS) entry which is preliminary data.</text>
</comment>
<evidence type="ECO:0000256" key="1">
    <source>
        <dbReference type="SAM" id="MobiDB-lite"/>
    </source>
</evidence>
<proteinExistence type="predicted"/>
<keyword evidence="3" id="KW-1185">Reference proteome</keyword>